<evidence type="ECO:0000256" key="1">
    <source>
        <dbReference type="ARBA" id="ARBA00005986"/>
    </source>
</evidence>
<accession>A0A0A1T6J3</accession>
<gene>
    <name evidence="2" type="ORF">VHEMI01863</name>
</gene>
<dbReference type="AlphaFoldDB" id="A0A0A1T6J3"/>
<dbReference type="Proteomes" id="UP000039046">
    <property type="component" value="Unassembled WGS sequence"/>
</dbReference>
<dbReference type="Gene3D" id="3.30.70.100">
    <property type="match status" value="1"/>
</dbReference>
<dbReference type="PANTHER" id="PTHR40260:SF2">
    <property type="entry name" value="BLR8190 PROTEIN"/>
    <property type="match status" value="1"/>
</dbReference>
<reference evidence="2 3" key="1">
    <citation type="journal article" date="2015" name="Genome Announc.">
        <title>Draft Genome Sequence and Gene Annotation of the Entomopathogenic Fungus Verticillium hemipterigenum.</title>
        <authorList>
            <person name="Horn F."/>
            <person name="Habel A."/>
            <person name="Scharf D.H."/>
            <person name="Dworschak J."/>
            <person name="Brakhage A.A."/>
            <person name="Guthke R."/>
            <person name="Hertweck C."/>
            <person name="Linde J."/>
        </authorList>
    </citation>
    <scope>NUCLEOTIDE SEQUENCE [LARGE SCALE GENOMIC DNA]</scope>
</reference>
<dbReference type="SUPFAM" id="SSF54909">
    <property type="entry name" value="Dimeric alpha+beta barrel"/>
    <property type="match status" value="1"/>
</dbReference>
<organism evidence="2 3">
    <name type="scientific">[Torrubiella] hemipterigena</name>
    <dbReference type="NCBI Taxonomy" id="1531966"/>
    <lineage>
        <taxon>Eukaryota</taxon>
        <taxon>Fungi</taxon>
        <taxon>Dikarya</taxon>
        <taxon>Ascomycota</taxon>
        <taxon>Pezizomycotina</taxon>
        <taxon>Sordariomycetes</taxon>
        <taxon>Hypocreomycetidae</taxon>
        <taxon>Hypocreales</taxon>
        <taxon>Clavicipitaceae</taxon>
        <taxon>Clavicipitaceae incertae sedis</taxon>
        <taxon>'Torrubiella' clade</taxon>
    </lineage>
</organism>
<proteinExistence type="inferred from homology"/>
<sequence>MTTVTLLYPSGHKFDMDYYLSKHMKIVQENWGSLGLQSWEILQFPEDAPYQVQATLKWDSLDSYKAAASGPSATAVFGDIPNYTTAKPVSLAGVQKAASPKI</sequence>
<dbReference type="InterPro" id="IPR009799">
    <property type="entry name" value="EthD_dom"/>
</dbReference>
<evidence type="ECO:0000313" key="3">
    <source>
        <dbReference type="Proteomes" id="UP000039046"/>
    </source>
</evidence>
<dbReference type="STRING" id="1531966.A0A0A1T6J3"/>
<dbReference type="PANTHER" id="PTHR40260">
    <property type="entry name" value="BLR8190 PROTEIN"/>
    <property type="match status" value="1"/>
</dbReference>
<dbReference type="InterPro" id="IPR011008">
    <property type="entry name" value="Dimeric_a/b-barrel"/>
</dbReference>
<dbReference type="NCBIfam" id="TIGR02118">
    <property type="entry name" value="EthD family reductase"/>
    <property type="match status" value="1"/>
</dbReference>
<protein>
    <recommendedName>
        <fullName evidence="4">Ethyl tert-butyl ether degradation EthD</fullName>
    </recommendedName>
</protein>
<evidence type="ECO:0008006" key="4">
    <source>
        <dbReference type="Google" id="ProtNLM"/>
    </source>
</evidence>
<comment type="similarity">
    <text evidence="1">Belongs to the tpcK family.</text>
</comment>
<keyword evidence="3" id="KW-1185">Reference proteome</keyword>
<dbReference type="EMBL" id="CDHN01000001">
    <property type="protein sequence ID" value="CEJ81750.1"/>
    <property type="molecule type" value="Genomic_DNA"/>
</dbReference>
<dbReference type="GO" id="GO:0016491">
    <property type="term" value="F:oxidoreductase activity"/>
    <property type="evidence" value="ECO:0007669"/>
    <property type="project" value="InterPro"/>
</dbReference>
<dbReference type="HOGENOM" id="CLU_115019_1_0_1"/>
<evidence type="ECO:0000313" key="2">
    <source>
        <dbReference type="EMBL" id="CEJ81750.1"/>
    </source>
</evidence>
<dbReference type="OrthoDB" id="4892971at2759"/>
<name>A0A0A1T6J3_9HYPO</name>